<dbReference type="EMBL" id="FNBW01000008">
    <property type="protein sequence ID" value="SDF93632.1"/>
    <property type="molecule type" value="Genomic_DNA"/>
</dbReference>
<organism evidence="2 3">
    <name type="scientific">Thalassobaculum litoreum DSM 18839</name>
    <dbReference type="NCBI Taxonomy" id="1123362"/>
    <lineage>
        <taxon>Bacteria</taxon>
        <taxon>Pseudomonadati</taxon>
        <taxon>Pseudomonadota</taxon>
        <taxon>Alphaproteobacteria</taxon>
        <taxon>Rhodospirillales</taxon>
        <taxon>Thalassobaculaceae</taxon>
        <taxon>Thalassobaculum</taxon>
    </lineage>
</organism>
<dbReference type="SUPFAM" id="SSF53335">
    <property type="entry name" value="S-adenosyl-L-methionine-dependent methyltransferases"/>
    <property type="match status" value="1"/>
</dbReference>
<evidence type="ECO:0000313" key="3">
    <source>
        <dbReference type="Proteomes" id="UP000198615"/>
    </source>
</evidence>
<dbReference type="AlphaFoldDB" id="A0A8G2EYR7"/>
<name>A0A8G2EYR7_9PROT</name>
<keyword evidence="3" id="KW-1185">Reference proteome</keyword>
<accession>A0A8G2EYR7</accession>
<evidence type="ECO:0000256" key="1">
    <source>
        <dbReference type="ARBA" id="ARBA00023115"/>
    </source>
</evidence>
<dbReference type="OrthoDB" id="9793351at2"/>
<dbReference type="Pfam" id="PF01564">
    <property type="entry name" value="Spermine_synth"/>
    <property type="match status" value="1"/>
</dbReference>
<keyword evidence="1" id="KW-0620">Polyamine biosynthesis</keyword>
<evidence type="ECO:0000313" key="2">
    <source>
        <dbReference type="EMBL" id="SDF93632.1"/>
    </source>
</evidence>
<dbReference type="InterPro" id="IPR029063">
    <property type="entry name" value="SAM-dependent_MTases_sf"/>
</dbReference>
<comment type="caution">
    <text evidence="2">The sequence shown here is derived from an EMBL/GenBank/DDBJ whole genome shotgun (WGS) entry which is preliminary data.</text>
</comment>
<dbReference type="Gene3D" id="3.40.50.150">
    <property type="entry name" value="Vaccinia Virus protein VP39"/>
    <property type="match status" value="1"/>
</dbReference>
<dbReference type="Proteomes" id="UP000198615">
    <property type="component" value="Unassembled WGS sequence"/>
</dbReference>
<gene>
    <name evidence="2" type="ORF">SAMN05660686_02799</name>
</gene>
<proteinExistence type="predicted"/>
<dbReference type="PANTHER" id="PTHR43317">
    <property type="entry name" value="THERMOSPERMINE SYNTHASE ACAULIS5"/>
    <property type="match status" value="1"/>
</dbReference>
<dbReference type="RefSeq" id="WP_093151148.1">
    <property type="nucleotide sequence ID" value="NZ_FNBW01000008.1"/>
</dbReference>
<sequence>MNPIFEELDYRVTPIGALSLRRRHDLRLGQEVLEIKLGDAFLMSSHFTASEVALARLGLADCRTAAPDVVVGGLGLGYTAATVLEHAHVASLIVVDMLDAVIDWHRDGMLPLGSVLTGDARCRLRQGDFFALAASEAGFDPEQPGRKMDAILVDIDHAPDFLLDQGSAGFYTAEGLAALSRHLKPGGVFCLWSDDPPDAGFTARLAGVFAEARAEPVIFDNPYLGDTVTQTVYIARASGPVAQSDG</sequence>
<protein>
    <submittedName>
        <fullName evidence="2">Spermine/spermidine synthase</fullName>
    </submittedName>
</protein>
<dbReference type="PANTHER" id="PTHR43317:SF3">
    <property type="entry name" value="BLR2883 PROTEIN"/>
    <property type="match status" value="1"/>
</dbReference>
<reference evidence="2 3" key="1">
    <citation type="submission" date="2016-10" db="EMBL/GenBank/DDBJ databases">
        <authorList>
            <person name="Varghese N."/>
            <person name="Submissions S."/>
        </authorList>
    </citation>
    <scope>NUCLEOTIDE SEQUENCE [LARGE SCALE GENOMIC DNA]</scope>
    <source>
        <strain evidence="2 3">DSM 18839</strain>
    </source>
</reference>
<dbReference type="GO" id="GO:0006596">
    <property type="term" value="P:polyamine biosynthetic process"/>
    <property type="evidence" value="ECO:0007669"/>
    <property type="project" value="UniProtKB-KW"/>
</dbReference>